<accession>A0A0D1Z605</accession>
<reference evidence="1 2" key="1">
    <citation type="submission" date="2015-01" db="EMBL/GenBank/DDBJ databases">
        <title>The Genome Sequence of Exophiala sideris CBS121828.</title>
        <authorList>
            <consortium name="The Broad Institute Genomics Platform"/>
            <person name="Cuomo C."/>
            <person name="de Hoog S."/>
            <person name="Gorbushina A."/>
            <person name="Stielow B."/>
            <person name="Teixiera M."/>
            <person name="Abouelleil A."/>
            <person name="Chapman S.B."/>
            <person name="Priest M."/>
            <person name="Young S.K."/>
            <person name="Wortman J."/>
            <person name="Nusbaum C."/>
            <person name="Birren B."/>
        </authorList>
    </citation>
    <scope>NUCLEOTIDE SEQUENCE [LARGE SCALE GENOMIC DNA]</scope>
    <source>
        <strain evidence="1 2">CBS 121828</strain>
    </source>
</reference>
<organism evidence="1 2">
    <name type="scientific">Exophiala sideris</name>
    <dbReference type="NCBI Taxonomy" id="1016849"/>
    <lineage>
        <taxon>Eukaryota</taxon>
        <taxon>Fungi</taxon>
        <taxon>Dikarya</taxon>
        <taxon>Ascomycota</taxon>
        <taxon>Pezizomycotina</taxon>
        <taxon>Eurotiomycetes</taxon>
        <taxon>Chaetothyriomycetidae</taxon>
        <taxon>Chaetothyriales</taxon>
        <taxon>Herpotrichiellaceae</taxon>
        <taxon>Exophiala</taxon>
    </lineage>
</organism>
<dbReference type="Pfam" id="PF14087">
    <property type="entry name" value="DUF4267"/>
    <property type="match status" value="1"/>
</dbReference>
<dbReference type="Proteomes" id="UP000053599">
    <property type="component" value="Unassembled WGS sequence"/>
</dbReference>
<name>A0A0D1Z605_9EURO</name>
<protein>
    <submittedName>
        <fullName evidence="1">Uncharacterized protein</fullName>
    </submittedName>
</protein>
<proteinExistence type="predicted"/>
<dbReference type="EMBL" id="KN846952">
    <property type="protein sequence ID" value="KIV82308.1"/>
    <property type="molecule type" value="Genomic_DNA"/>
</dbReference>
<gene>
    <name evidence="1" type="ORF">PV11_04428</name>
</gene>
<evidence type="ECO:0000313" key="2">
    <source>
        <dbReference type="Proteomes" id="UP000053599"/>
    </source>
</evidence>
<dbReference type="AlphaFoldDB" id="A0A0D1Z605"/>
<dbReference type="OrthoDB" id="5316097at2759"/>
<evidence type="ECO:0000313" key="1">
    <source>
        <dbReference type="EMBL" id="KIV82308.1"/>
    </source>
</evidence>
<dbReference type="HOGENOM" id="CLU_132746_0_0_1"/>
<dbReference type="InterPro" id="IPR025363">
    <property type="entry name" value="DUF4267"/>
</dbReference>
<sequence>MYSALPILTSLIGLGGFIVGVYSFASPVSAAQIYGMQLGKASIKSKKSMDESTSAEDIYRHMAYTGVRNLVVGSTILALTWYWQYGTHATMDKVTVQRCLGIVITTGSLTPVVDAIVTWQGALQGVDAAIGKRAALLHATRSIFWLAGGLWCLLG</sequence>